<evidence type="ECO:0000313" key="1">
    <source>
        <dbReference type="EMBL" id="GCE11972.1"/>
    </source>
</evidence>
<accession>A0A401ZYS3</accession>
<evidence type="ECO:0000313" key="2">
    <source>
        <dbReference type="Proteomes" id="UP000287352"/>
    </source>
</evidence>
<dbReference type="RefSeq" id="WP_126579640.1">
    <property type="nucleotide sequence ID" value="NZ_BIFR01000001.1"/>
</dbReference>
<name>A0A401ZYS3_9CHLR</name>
<sequence length="149" mass="17590">MSKFLCHCGYIIRDQTDYLPYKAYFFLDADTNQSFERFYTYLHDLQIALDQGKHQEFFKVVHGEENRIEPFSLEDSVATMFGGLFATRSHTLYECENCGRIWLQSHRDMNHYIPYLPEGSMRGVLKADDDKKKAYIEAVYEELTEKEGE</sequence>
<proteinExistence type="predicted"/>
<protein>
    <submittedName>
        <fullName evidence="1">Uncharacterized protein</fullName>
    </submittedName>
</protein>
<dbReference type="Proteomes" id="UP000287352">
    <property type="component" value="Unassembled WGS sequence"/>
</dbReference>
<dbReference type="EMBL" id="BIFR01000001">
    <property type="protein sequence ID" value="GCE11972.1"/>
    <property type="molecule type" value="Genomic_DNA"/>
</dbReference>
<gene>
    <name evidence="1" type="ORF">KTT_18310</name>
</gene>
<comment type="caution">
    <text evidence="1">The sequence shown here is derived from an EMBL/GenBank/DDBJ whole genome shotgun (WGS) entry which is preliminary data.</text>
</comment>
<keyword evidence="2" id="KW-1185">Reference proteome</keyword>
<reference evidence="2" key="1">
    <citation type="submission" date="2018-12" db="EMBL/GenBank/DDBJ databases">
        <title>Tengunoibacter tsumagoiensis gen. nov., sp. nov., Dictyobacter kobayashii sp. nov., D. alpinus sp. nov., and D. joshuensis sp. nov. and description of Dictyobacteraceae fam. nov. within the order Ktedonobacterales isolated from Tengu-no-mugimeshi.</title>
        <authorList>
            <person name="Wang C.M."/>
            <person name="Zheng Y."/>
            <person name="Sakai Y."/>
            <person name="Toyoda A."/>
            <person name="Minakuchi Y."/>
            <person name="Abe K."/>
            <person name="Yokota A."/>
            <person name="Yabe S."/>
        </authorList>
    </citation>
    <scope>NUCLEOTIDE SEQUENCE [LARGE SCALE GENOMIC DNA]</scope>
    <source>
        <strain evidence="2">Uno3</strain>
    </source>
</reference>
<organism evidence="1 2">
    <name type="scientific">Tengunoibacter tsumagoiensis</name>
    <dbReference type="NCBI Taxonomy" id="2014871"/>
    <lineage>
        <taxon>Bacteria</taxon>
        <taxon>Bacillati</taxon>
        <taxon>Chloroflexota</taxon>
        <taxon>Ktedonobacteria</taxon>
        <taxon>Ktedonobacterales</taxon>
        <taxon>Dictyobacteraceae</taxon>
        <taxon>Tengunoibacter</taxon>
    </lineage>
</organism>
<dbReference type="OrthoDB" id="1821427at2"/>
<dbReference type="AlphaFoldDB" id="A0A401ZYS3"/>